<feature type="coiled-coil region" evidence="3">
    <location>
        <begin position="3213"/>
        <end position="3240"/>
    </location>
</feature>
<dbReference type="GO" id="GO:0030054">
    <property type="term" value="C:cell junction"/>
    <property type="evidence" value="ECO:0000318"/>
    <property type="project" value="GO_Central"/>
</dbReference>
<feature type="coiled-coil region" evidence="3">
    <location>
        <begin position="2887"/>
        <end position="2953"/>
    </location>
</feature>
<protein>
    <submittedName>
        <fullName evidence="6">Spectrin beta, non-erythrocytic 5</fullName>
    </submittedName>
</protein>
<evidence type="ECO:0000313" key="6">
    <source>
        <dbReference type="Ensembl" id="ENSOANP00000003132.4"/>
    </source>
</evidence>
<dbReference type="GeneTree" id="ENSGT00940000161549"/>
<dbReference type="Ensembl" id="ENSOANT00000003133.5">
    <property type="protein sequence ID" value="ENSOANP00000003132.4"/>
    <property type="gene ID" value="ENSOANG00000001973.5"/>
</dbReference>
<dbReference type="GO" id="GO:0030864">
    <property type="term" value="C:cortical actin cytoskeleton"/>
    <property type="evidence" value="ECO:0000318"/>
    <property type="project" value="GO_Central"/>
</dbReference>
<keyword evidence="1" id="KW-0677">Repeat</keyword>
<evidence type="ECO:0000259" key="5">
    <source>
        <dbReference type="PROSITE" id="PS50021"/>
    </source>
</evidence>
<accession>F6UP19</accession>
<feature type="region of interest" description="Disordered" evidence="4">
    <location>
        <begin position="1839"/>
        <end position="1860"/>
    </location>
</feature>
<dbReference type="InterPro" id="IPR036872">
    <property type="entry name" value="CH_dom_sf"/>
</dbReference>
<feature type="region of interest" description="Disordered" evidence="4">
    <location>
        <begin position="3492"/>
        <end position="3517"/>
    </location>
</feature>
<proteinExistence type="predicted"/>
<evidence type="ECO:0000313" key="7">
    <source>
        <dbReference type="Proteomes" id="UP000002279"/>
    </source>
</evidence>
<dbReference type="SMART" id="SM00033">
    <property type="entry name" value="CH"/>
    <property type="match status" value="2"/>
</dbReference>
<dbReference type="GO" id="GO:0030507">
    <property type="term" value="F:spectrin binding"/>
    <property type="evidence" value="ECO:0007669"/>
    <property type="project" value="Ensembl"/>
</dbReference>
<feature type="domain" description="Calponin-homology (CH)" evidence="5">
    <location>
        <begin position="45"/>
        <end position="150"/>
    </location>
</feature>
<feature type="coiled-coil region" evidence="3">
    <location>
        <begin position="3384"/>
        <end position="3447"/>
    </location>
</feature>
<dbReference type="GO" id="GO:0032029">
    <property type="term" value="F:myosin tail binding"/>
    <property type="evidence" value="ECO:0007669"/>
    <property type="project" value="Ensembl"/>
</dbReference>
<feature type="coiled-coil region" evidence="3">
    <location>
        <begin position="1120"/>
        <end position="1150"/>
    </location>
</feature>
<dbReference type="HOGENOM" id="CLU_000146_1_0_1"/>
<dbReference type="GO" id="GO:0005886">
    <property type="term" value="C:plasma membrane"/>
    <property type="evidence" value="ECO:0000318"/>
    <property type="project" value="GO_Central"/>
</dbReference>
<dbReference type="Pfam" id="PF00307">
    <property type="entry name" value="CH"/>
    <property type="match status" value="2"/>
</dbReference>
<dbReference type="GO" id="GO:0030036">
    <property type="term" value="P:actin cytoskeleton organization"/>
    <property type="evidence" value="ECO:0000318"/>
    <property type="project" value="GO_Central"/>
</dbReference>
<feature type="coiled-coil region" evidence="3">
    <location>
        <begin position="1396"/>
        <end position="1453"/>
    </location>
</feature>
<dbReference type="InterPro" id="IPR002017">
    <property type="entry name" value="Spectrin_repeat"/>
</dbReference>
<feature type="domain" description="Calponin-homology (CH)" evidence="5">
    <location>
        <begin position="168"/>
        <end position="273"/>
    </location>
</feature>
<dbReference type="GO" id="GO:0007041">
    <property type="term" value="P:lysosomal transport"/>
    <property type="evidence" value="ECO:0007669"/>
    <property type="project" value="Ensembl"/>
</dbReference>
<dbReference type="PANTHER" id="PTHR11915">
    <property type="entry name" value="SPECTRIN/FILAMIN RELATED CYTOSKELETAL PROTEIN"/>
    <property type="match status" value="1"/>
</dbReference>
<evidence type="ECO:0000256" key="2">
    <source>
        <dbReference type="ARBA" id="ARBA00023203"/>
    </source>
</evidence>
<dbReference type="OMA" id="WANEMHA"/>
<dbReference type="FunCoup" id="F6UP19">
    <property type="interactions" value="175"/>
</dbReference>
<feature type="coiled-coil region" evidence="3">
    <location>
        <begin position="3318"/>
        <end position="3348"/>
    </location>
</feature>
<feature type="coiled-coil region" evidence="3">
    <location>
        <begin position="2573"/>
        <end position="2600"/>
    </location>
</feature>
<keyword evidence="2" id="KW-0009">Actin-binding</keyword>
<keyword evidence="3" id="KW-0175">Coiled coil</keyword>
<dbReference type="GO" id="GO:0042995">
    <property type="term" value="C:cell projection"/>
    <property type="evidence" value="ECO:0000318"/>
    <property type="project" value="GO_Central"/>
</dbReference>
<evidence type="ECO:0000256" key="3">
    <source>
        <dbReference type="SAM" id="Coils"/>
    </source>
</evidence>
<dbReference type="Pfam" id="PF00435">
    <property type="entry name" value="Spectrin"/>
    <property type="match status" value="27"/>
</dbReference>
<dbReference type="PROSITE" id="PS00020">
    <property type="entry name" value="ACTININ_2"/>
    <property type="match status" value="1"/>
</dbReference>
<dbReference type="InParanoid" id="F6UP19"/>
<dbReference type="InterPro" id="IPR001589">
    <property type="entry name" value="Actinin_actin-bd_CS"/>
</dbReference>
<dbReference type="GO" id="GO:0051693">
    <property type="term" value="P:actin filament capping"/>
    <property type="evidence" value="ECO:0007669"/>
    <property type="project" value="UniProtKB-KW"/>
</dbReference>
<dbReference type="GO" id="GO:0045505">
    <property type="term" value="F:dynein intermediate chain binding"/>
    <property type="evidence" value="ECO:0007669"/>
    <property type="project" value="Ensembl"/>
</dbReference>
<dbReference type="GO" id="GO:0051015">
    <property type="term" value="F:actin filament binding"/>
    <property type="evidence" value="ECO:0000318"/>
    <property type="project" value="GO_Central"/>
</dbReference>
<dbReference type="SUPFAM" id="SSF46966">
    <property type="entry name" value="Spectrin repeat"/>
    <property type="match status" value="25"/>
</dbReference>
<dbReference type="GO" id="GO:0034452">
    <property type="term" value="F:dynactin binding"/>
    <property type="evidence" value="ECO:0007669"/>
    <property type="project" value="Ensembl"/>
</dbReference>
<reference evidence="6" key="1">
    <citation type="submission" date="2025-08" db="UniProtKB">
        <authorList>
            <consortium name="Ensembl"/>
        </authorList>
    </citation>
    <scope>IDENTIFICATION</scope>
    <source>
        <strain evidence="6">Glennie</strain>
    </source>
</reference>
<dbReference type="eggNOG" id="KOG0517">
    <property type="taxonomic scope" value="Eukaryota"/>
</dbReference>
<evidence type="ECO:0000256" key="4">
    <source>
        <dbReference type="SAM" id="MobiDB-lite"/>
    </source>
</evidence>
<feature type="region of interest" description="Disordered" evidence="4">
    <location>
        <begin position="804"/>
        <end position="855"/>
    </location>
</feature>
<dbReference type="PROSITE" id="PS00019">
    <property type="entry name" value="ACTININ_1"/>
    <property type="match status" value="1"/>
</dbReference>
<dbReference type="GO" id="GO:0019894">
    <property type="term" value="F:kinesin binding"/>
    <property type="evidence" value="ECO:0007669"/>
    <property type="project" value="Ensembl"/>
</dbReference>
<dbReference type="GO" id="GO:0097381">
    <property type="term" value="C:photoreceptor disc membrane"/>
    <property type="evidence" value="ECO:0007669"/>
    <property type="project" value="Ensembl"/>
</dbReference>
<organism evidence="6 7">
    <name type="scientific">Ornithorhynchus anatinus</name>
    <name type="common">Duckbill platypus</name>
    <dbReference type="NCBI Taxonomy" id="9258"/>
    <lineage>
        <taxon>Eukaryota</taxon>
        <taxon>Metazoa</taxon>
        <taxon>Chordata</taxon>
        <taxon>Craniata</taxon>
        <taxon>Vertebrata</taxon>
        <taxon>Euteleostomi</taxon>
        <taxon>Mammalia</taxon>
        <taxon>Monotremata</taxon>
        <taxon>Ornithorhynchidae</taxon>
        <taxon>Ornithorhynchus</taxon>
    </lineage>
</organism>
<dbReference type="PROSITE" id="PS50021">
    <property type="entry name" value="CH"/>
    <property type="match status" value="2"/>
</dbReference>
<feature type="region of interest" description="Disordered" evidence="4">
    <location>
        <begin position="2400"/>
        <end position="2419"/>
    </location>
</feature>
<dbReference type="CDD" id="cd21247">
    <property type="entry name" value="CH_SPTBN5_rpt1"/>
    <property type="match status" value="1"/>
</dbReference>
<dbReference type="GO" id="GO:0032391">
    <property type="term" value="C:photoreceptor connecting cilium"/>
    <property type="evidence" value="ECO:0007669"/>
    <property type="project" value="Ensembl"/>
</dbReference>
<dbReference type="CDD" id="cd00176">
    <property type="entry name" value="SPEC"/>
    <property type="match status" value="16"/>
</dbReference>
<dbReference type="Gene3D" id="1.10.418.10">
    <property type="entry name" value="Calponin-like domain"/>
    <property type="match status" value="2"/>
</dbReference>
<sequence length="3517" mass="398906">MYGEPHSPPTLAPQRSRAGCRSPGPAMDSEYEQGHIRKLQAQRMLMQEKTFTNWINNIFSHGKANVTLGNVYLDLKDGTNLLRLLELISGETLPPPSRGRMRVHFLENNSRALTFLRSKVPVPLIGPENVVDGDQTLILGLIWIIILRFQISRISLDKEEFGASAALLSAKEALLIWCQRKTAGYADVNIADFARSWSDGLGFSALIHAHRPDLIEYGPLRAERPLHNLDYAFEVAQRHLGISRLLDPEDVAGPHPDERSIMTYVSLYYHYFSRLHRGQTVQKRLAKILQQLQETEELRERYEQLVSDLLRWIEQKESELERRDFPDSLPATRQLLAAFAAFRTEEKPPRLRQRGAAEALLFRLRTVLRAQNRRPFVPPDGLGPGELARRWEGLERAEARRGQALQRELLRLGRLEQLAGRFERKAALREAFLAETEQVLGRLGPCRPANPALMEAAAKRLGALEAHALPQEERFRALAEIAALLQQERFHGHARVARRQKQIAERWQLLREQFRERREQMEGVEEVLGLWLEVDNLTDALKELQVPASSTACRQQLAEVVEQLQKHHLLETQISSHGASVDHLAHRASRPGPASGTNAEVLQARARGLTQLYQTLVSLGRARRSLLEEALRQGEFLRDCEEEESWLRERRQLVQAAGLGRDPGQIVAALQKNKALEAEVSAHQAVGADIARKARELCQRGHPAQVDIQERAEGIQAEWQVLRDEVAGLRARLQAALVVKQYFADAGEADSWLREQRPLLASADYGKDEAGAEALLQRHLRLEREVRAYGLELRRLEEQARAAAGQAPLTVRRGPGGLSGGGGDPLRGGEGSGDPAPAEPDPHFSPGNIRKTQSDLGRDYENLRALAESRGARLRETVALFHFYSSCEELQSWLLDQALLFQTLQPQADDVEVVRHKYENFLTALVAGKGRLEEMGGSAERLALACPAEAAEVRRRQLDLCQRWEQLEALKEEKGQQLVGLADVRSFLQECGHAQAHLQTVMQQLVVVDPGSPATSPDGAHRALQLIEREILLLERKIQYLTSVAVTMKETNPAETQALEEQVETMQRQLDLLQEEASGRARALERARAQRRFLKESRQLLLWAEGARAQLASEEMGVDVASANRLLREHQGLLEELRSHQESLQQLLVQGQRVAKSAPRDSPEMNGSLERLGREGRELEALWERRQQRLQEGLELRKFDWEADGFNATCANHEAFLRLDALGEDVEVVQRLLRRHQELEHLLEALGPRAESLKAHGDRLVQKQHFASPAIEEKVSSSQDRWARLQTNSGQRKRQLLASLQLQEWHRDAAELELWMEEKWLIAVDESYREPSNVLRKLKWHEAAESELLVNRGRVEELQQVGHDAREGVRAKLLELGRKWEKLNSKMADRGDKLRQAGQQEQLMELLQEAKEKMEQMERGLQGAETGHDLRSSRALQKQHGQLEQESQELADKMSAIIARARSVATGHFNSESILEETQKYLRRFESLQGPLATRRRQLQASVDLYQFYHAHDMETAWVGERMPCASSTNCGRALDVAQNLLLKHKELQAEVTAHRVQVRRVLAAGRGVAEAGHPRARHVTERCQALDRCWAELERACEERARQLRRSVARQQYLLDVSELEGWVSEKLPLVSSQDHGKDEAATLNFVKKHQALEQELALYGSFVAELAQTGRGLASSHPTDELEAPQGRLQGQLRRLRELAATRGRRLEWTLKAHEFIREAEELQDWLRGQRQAVGGGEDFGEDYEHVLHLRAKFETLQHQLAAGGRRLAACQQLAETLLESGHGADRQISQKKHELQRAWEELWELAQGRDRALRDTEAVLKVLQDLTDALAHIQEKATSLPDQPARDGRGAQAQLRRHEELEHELVGSEQRLQELLDGGDEVLKLCPPGSPAAGALREKQQAVVRSWESLRLRVGRRRSQLEQACRLARFLSQVRDYSSWAAGVRREVQAEETTRDPGSSSLKLSAHQQLRAQLEAREEAYRAAAPPPQLSPLFCPQERAQVFQAWKLKQDQLEAVHREQLFRRDRDHLDKILTAQEVSLKTGALGGSVEAVEQLIRKHEAFQKLLAAQDEKETALREQAEALQGAGVQELLDSVLERRRRVKELARSRGEALSTALLLAGFTRDVAEAEDWIRERVRQLEEPGPRDPSTLRDRLKRLKKHQAFEAEVRAHQEVTTRVMEKGEALLARNPPGARAVRQQQRALEQRWGQLKEAVATRARELEDKRDFLEFLQRVDQVEAWIREKEVMVSVGDLGRDHEHCLQLSRRLGEFRGASVGEPVDDAHIADINALAQRLQSRDPDEMKTVLQRRKQLNERWSSFHGNLLQYQRQLEGALEIHALARELSDVTERIGEKSTLLRAPASGKDLDGVERMLRRHEELEREISIIQAQMEAPWRTEGWGAPRWDGQGAGRRGRRSGSRVCVTVPVGRREKLGAVHQLRKFQTELQAVLGWARGLRATVESAALPGSSAEAHSLLEEHREHKTEMGTRGDSISSVRSTGRRLLGARHPSAPEVRQALDDLDRELVELEEAWQARQLRLTQARDLQAFLSLAEQSESWLGSKEAFLASEDLEDSLARVENLQRKHEQFEKGLEAQSEMLDAMETLAHSLRQAQHPEAQSATRKCQAVLARKERLLEGARARRGQLEELRVLRSFLRDSYEVATWLSEKNHVALEGSWQDPSTLQAQLQKHQSFQAELEANANRLQALQEQLLQEGHSSAETIQERLRQLRDLWDQLLVNSQEKGTKLQDACKALHFQRSVEEAERWLEDTEAQLRAPLGGQSLAGAGELLVAQGELEAAVSGQADRVQELLGQARAARSECHFLAGEMEQRARGLLHRYETLKDPLQERRAALEARLLLCQFFQEVDDELAWVREKLPLVTARDYGQTLSAVQRLQEKHQNLENEIGGHEVLMRKVASTGHGLVRGGHPAAGEVMARLRRLEEAMDGLRAEAGGRRRRLQQAHEAQEFLTELLEAESWLSERGFLLDGEETGQSEEATQALLRRLEVTRRDLEGFAARIEKLQETGTGLERRHNPESPQVLPRLRTVRETHGELLQRAESRGRRLREQQRFFLLEREARLLEAWLAAKQAVAESQDYGQDLEDVKELEEKFDAFRKEVQVLGQAKMQGLRDLAADLDQEAPGRYQEVQGHRRRVEESWERLGQAMKARTENLATAREVHGFDQAVAELRGWMQEKAAVLERDDRGQDLLSVQTLRRQHEGLERELMAVEKELARVRAEADWLGRLHPPVQESLAGRLAEAEEAWGRLQRRARERGLRLEQAERGHAHLSACRELLYVGWVQEMQARVAAAEPAGDVAGAERSLRQHEELGREMEEQQLRVRDAQQEGARLVDGGHFMAPEVREWQQELGEQLQELQAAWAHRRELCRENLDLQELRQELEQAEAWLAAREGLLLDPDCGHSVSDVEELLRRHQDFEKMLAAQEEKFAHLHRKTEVGEGSGWGWVGQGQLGTVAGQLLRLPSALSPFSPSNPTRGFLGGPGALTPSPGLFSGQGEL</sequence>
<dbReference type="GO" id="GO:0007030">
    <property type="term" value="P:Golgi organization"/>
    <property type="evidence" value="ECO:0007669"/>
    <property type="project" value="Ensembl"/>
</dbReference>
<dbReference type="Gene3D" id="1.20.58.60">
    <property type="match status" value="20"/>
</dbReference>
<feature type="compositionally biased region" description="Gly residues" evidence="4">
    <location>
        <begin position="814"/>
        <end position="832"/>
    </location>
</feature>
<dbReference type="SUPFAM" id="SSF47576">
    <property type="entry name" value="Calponin-homology domain, CH-domain"/>
    <property type="match status" value="1"/>
</dbReference>
<dbReference type="InterPro" id="IPR001715">
    <property type="entry name" value="CH_dom"/>
</dbReference>
<evidence type="ECO:0000256" key="1">
    <source>
        <dbReference type="ARBA" id="ARBA00022737"/>
    </source>
</evidence>
<reference evidence="6" key="2">
    <citation type="submission" date="2025-09" db="UniProtKB">
        <authorList>
            <consortium name="Ensembl"/>
        </authorList>
    </citation>
    <scope>IDENTIFICATION</scope>
    <source>
        <strain evidence="6">Glennie</strain>
    </source>
</reference>
<feature type="compositionally biased region" description="Pro residues" evidence="4">
    <location>
        <begin position="1"/>
        <end position="11"/>
    </location>
</feature>
<keyword evidence="7" id="KW-1185">Reference proteome</keyword>
<name>F6UP19_ORNAN</name>
<dbReference type="Proteomes" id="UP000002279">
    <property type="component" value="Unplaced"/>
</dbReference>
<feature type="region of interest" description="Disordered" evidence="4">
    <location>
        <begin position="1"/>
        <end position="29"/>
    </location>
</feature>
<dbReference type="Bgee" id="ENSOANG00000001973">
    <property type="expression patterns" value="Expressed in heart and 4 other cell types or tissues"/>
</dbReference>
<dbReference type="InterPro" id="IPR018159">
    <property type="entry name" value="Spectrin/alpha-actinin"/>
</dbReference>
<dbReference type="GO" id="GO:0042802">
    <property type="term" value="F:identical protein binding"/>
    <property type="evidence" value="ECO:0007669"/>
    <property type="project" value="Ensembl"/>
</dbReference>
<gene>
    <name evidence="6" type="primary">SPTBN5</name>
</gene>
<dbReference type="STRING" id="9258.ENSOANP00000003132"/>
<dbReference type="SMART" id="SM00150">
    <property type="entry name" value="SPEC"/>
    <property type="match status" value="28"/>
</dbReference>